<proteinExistence type="predicted"/>
<evidence type="ECO:0000313" key="3">
    <source>
        <dbReference type="Proteomes" id="UP001589654"/>
    </source>
</evidence>
<evidence type="ECO:0000256" key="1">
    <source>
        <dbReference type="SAM" id="SignalP"/>
    </source>
</evidence>
<dbReference type="EMBL" id="JBHMEW010000041">
    <property type="protein sequence ID" value="MFB9211091.1"/>
    <property type="molecule type" value="Genomic_DNA"/>
</dbReference>
<sequence length="405" mass="46217">MMMNRRAFAVLLGLLLSFNTWAGSKEGEAENDSTKINLEYGSKGFQMTTSDNKFQLNIRGRLQFRYTTPFEDDPVTFEDLNGPTKNSLNINRARLKIGGHAYKPWLKYYFEYDLWASRVLDFRIMVEKWPWLNFKIGQWKVEYSRERSVSSGKQQMLERSIINRPFTVDRQQGMTVYGHLDGGGLANFDYNLSMLTGSGRGGGENDDSKLMYVGRLQWNVLGDGVPISGSDLNHVKNPLASIAFAGATNTSPYTRFSSSGGGSLAGYGEGVLGQYSVDQWLFETAFQYKSFSWHSEYHQKQVQDNVNDMVTNLEGFFGQGGYILNHQAAKENNPLYEVAVRYSQYRPNKAITMNRKEEYALAVNCFFNGHKNKLTGDVTYFEFDNEIAAQESTGWRFRLQYDISF</sequence>
<feature type="signal peptide" evidence="1">
    <location>
        <begin position="1"/>
        <end position="22"/>
    </location>
</feature>
<dbReference type="Gene3D" id="2.40.160.10">
    <property type="entry name" value="Porin"/>
    <property type="match status" value="1"/>
</dbReference>
<gene>
    <name evidence="2" type="ORF">ACFFUR_04675</name>
</gene>
<name>A0ABV5J313_9BACT</name>
<feature type="chain" id="PRO_5047144683" evidence="1">
    <location>
        <begin position="23"/>
        <end position="405"/>
    </location>
</feature>
<keyword evidence="1" id="KW-0732">Signal</keyword>
<comment type="caution">
    <text evidence="2">The sequence shown here is derived from an EMBL/GenBank/DDBJ whole genome shotgun (WGS) entry which is preliminary data.</text>
</comment>
<evidence type="ECO:0000313" key="2">
    <source>
        <dbReference type="EMBL" id="MFB9211091.1"/>
    </source>
</evidence>
<reference evidence="2 3" key="1">
    <citation type="submission" date="2024-09" db="EMBL/GenBank/DDBJ databases">
        <authorList>
            <person name="Sun Q."/>
            <person name="Mori K."/>
        </authorList>
    </citation>
    <scope>NUCLEOTIDE SEQUENCE [LARGE SCALE GENOMIC DNA]</scope>
    <source>
        <strain evidence="2 3">CECT 7682</strain>
    </source>
</reference>
<protein>
    <submittedName>
        <fullName evidence="2">OprO/OprP family phosphate-selective porin</fullName>
    </submittedName>
</protein>
<keyword evidence="3" id="KW-1185">Reference proteome</keyword>
<dbReference type="RefSeq" id="WP_290246565.1">
    <property type="nucleotide sequence ID" value="NZ_JAUFQT010000001.1"/>
</dbReference>
<dbReference type="InterPro" id="IPR023614">
    <property type="entry name" value="Porin_dom_sf"/>
</dbReference>
<dbReference type="InterPro" id="IPR010870">
    <property type="entry name" value="Porin_O/P"/>
</dbReference>
<dbReference type="Proteomes" id="UP001589654">
    <property type="component" value="Unassembled WGS sequence"/>
</dbReference>
<accession>A0ABV5J313</accession>
<dbReference type="Pfam" id="PF07396">
    <property type="entry name" value="Porin_O_P"/>
    <property type="match status" value="1"/>
</dbReference>
<organism evidence="2 3">
    <name type="scientific">Echinicola jeungdonensis</name>
    <dbReference type="NCBI Taxonomy" id="709343"/>
    <lineage>
        <taxon>Bacteria</taxon>
        <taxon>Pseudomonadati</taxon>
        <taxon>Bacteroidota</taxon>
        <taxon>Cytophagia</taxon>
        <taxon>Cytophagales</taxon>
        <taxon>Cyclobacteriaceae</taxon>
        <taxon>Echinicola</taxon>
    </lineage>
</organism>